<feature type="transmembrane region" description="Helical" evidence="6">
    <location>
        <begin position="208"/>
        <end position="227"/>
    </location>
</feature>
<feature type="transmembrane region" description="Helical" evidence="6">
    <location>
        <begin position="174"/>
        <end position="196"/>
    </location>
</feature>
<feature type="transmembrane region" description="Helical" evidence="6">
    <location>
        <begin position="66"/>
        <end position="85"/>
    </location>
</feature>
<protein>
    <submittedName>
        <fullName evidence="8">EamA family transporter</fullName>
    </submittedName>
</protein>
<dbReference type="Proteomes" id="UP001262835">
    <property type="component" value="Unassembled WGS sequence"/>
</dbReference>
<dbReference type="InterPro" id="IPR000620">
    <property type="entry name" value="EamA_dom"/>
</dbReference>
<evidence type="ECO:0000259" key="7">
    <source>
        <dbReference type="Pfam" id="PF00892"/>
    </source>
</evidence>
<evidence type="ECO:0000256" key="4">
    <source>
        <dbReference type="ARBA" id="ARBA00022989"/>
    </source>
</evidence>
<evidence type="ECO:0000256" key="2">
    <source>
        <dbReference type="ARBA" id="ARBA00007362"/>
    </source>
</evidence>
<keyword evidence="3 6" id="KW-0812">Transmembrane</keyword>
<proteinExistence type="inferred from homology"/>
<feature type="transmembrane region" description="Helical" evidence="6">
    <location>
        <begin position="120"/>
        <end position="139"/>
    </location>
</feature>
<comment type="caution">
    <text evidence="8">The sequence shown here is derived from an EMBL/GenBank/DDBJ whole genome shotgun (WGS) entry which is preliminary data.</text>
</comment>
<comment type="similarity">
    <text evidence="2">Belongs to the EamA transporter family.</text>
</comment>
<evidence type="ECO:0000256" key="3">
    <source>
        <dbReference type="ARBA" id="ARBA00022692"/>
    </source>
</evidence>
<keyword evidence="9" id="KW-1185">Reference proteome</keyword>
<feature type="transmembrane region" description="Helical" evidence="6">
    <location>
        <begin position="36"/>
        <end position="54"/>
    </location>
</feature>
<evidence type="ECO:0000256" key="5">
    <source>
        <dbReference type="ARBA" id="ARBA00023136"/>
    </source>
</evidence>
<feature type="transmembrane region" description="Helical" evidence="6">
    <location>
        <begin position="91"/>
        <end position="113"/>
    </location>
</feature>
<dbReference type="EMBL" id="JAUZVT010000001">
    <property type="protein sequence ID" value="MDT3330024.1"/>
    <property type="molecule type" value="Genomic_DNA"/>
</dbReference>
<evidence type="ECO:0000256" key="1">
    <source>
        <dbReference type="ARBA" id="ARBA00004141"/>
    </source>
</evidence>
<comment type="subcellular location">
    <subcellularLocation>
        <location evidence="1">Membrane</location>
        <topology evidence="1">Multi-pass membrane protein</topology>
    </subcellularLocation>
</comment>
<feature type="transmembrane region" description="Helical" evidence="6">
    <location>
        <begin position="145"/>
        <end position="167"/>
    </location>
</feature>
<reference evidence="8 9" key="1">
    <citation type="submission" date="2023-08" db="EMBL/GenBank/DDBJ databases">
        <title>Microbacterium aquilitoris sp. nov. and Microbacterium gwkjibeachense sp. nov., isolated from beach.</title>
        <authorList>
            <person name="Lee S.D."/>
            <person name="Yang H."/>
            <person name="Kim I."/>
        </authorList>
    </citation>
    <scope>NUCLEOTIDE SEQUENCE [LARGE SCALE GENOMIC DNA]</scope>
    <source>
        <strain evidence="8 9">KSW-18</strain>
    </source>
</reference>
<keyword evidence="4 6" id="KW-1133">Transmembrane helix</keyword>
<accession>A0ABU3GH45</accession>
<evidence type="ECO:0000256" key="6">
    <source>
        <dbReference type="SAM" id="Phobius"/>
    </source>
</evidence>
<feature type="transmembrane region" description="Helical" evidence="6">
    <location>
        <begin position="264"/>
        <end position="284"/>
    </location>
</feature>
<dbReference type="InterPro" id="IPR037185">
    <property type="entry name" value="EmrE-like"/>
</dbReference>
<keyword evidence="5 6" id="KW-0472">Membrane</keyword>
<sequence>MLSKTMSVVAMTAVAPILWGTTYITSTTLLIGGHPLLTATVRALPAGILLLLIGRRLPRGSWWWKSAALGALNIGGFFAFLFIAADRLPGGVAAVVGGIQPLLVAVLASRVLAEKLTGRVVAAGVAGVIGVALIVLRAAGGLDAIGIVAALLGAVSMALGVVLTKVWASEHPPLVVTAWQLAAGGIVLAALTAAFEPLPAQPPTLTNLAGYTYLSLIGTALAYALWFRGIAALPTRVPAFLGLLSPVVALAIGGLAAHETLTPAQVVGVALVFASVVTVIGGAARHGVRREPQEPCP</sequence>
<name>A0ABU3GH45_9MICO</name>
<dbReference type="Pfam" id="PF00892">
    <property type="entry name" value="EamA"/>
    <property type="match status" value="2"/>
</dbReference>
<dbReference type="SUPFAM" id="SSF103481">
    <property type="entry name" value="Multidrug resistance efflux transporter EmrE"/>
    <property type="match status" value="2"/>
</dbReference>
<feature type="domain" description="EamA" evidence="7">
    <location>
        <begin position="145"/>
        <end position="279"/>
    </location>
</feature>
<dbReference type="RefSeq" id="WP_311869226.1">
    <property type="nucleotide sequence ID" value="NZ_JAUZVT010000001.1"/>
</dbReference>
<organism evidence="8 9">
    <name type="scientific">Microbacterium aquilitoris</name>
    <dbReference type="NCBI Taxonomy" id="3067307"/>
    <lineage>
        <taxon>Bacteria</taxon>
        <taxon>Bacillati</taxon>
        <taxon>Actinomycetota</taxon>
        <taxon>Actinomycetes</taxon>
        <taxon>Micrococcales</taxon>
        <taxon>Microbacteriaceae</taxon>
        <taxon>Microbacterium</taxon>
    </lineage>
</organism>
<dbReference type="PANTHER" id="PTHR32322:SF2">
    <property type="entry name" value="EAMA DOMAIN-CONTAINING PROTEIN"/>
    <property type="match status" value="1"/>
</dbReference>
<evidence type="ECO:0000313" key="8">
    <source>
        <dbReference type="EMBL" id="MDT3330024.1"/>
    </source>
</evidence>
<evidence type="ECO:0000313" key="9">
    <source>
        <dbReference type="Proteomes" id="UP001262835"/>
    </source>
</evidence>
<feature type="domain" description="EamA" evidence="7">
    <location>
        <begin position="9"/>
        <end position="135"/>
    </location>
</feature>
<gene>
    <name evidence="8" type="ORF">Q9S78_05005</name>
</gene>
<dbReference type="InterPro" id="IPR050638">
    <property type="entry name" value="AA-Vitamin_Transporters"/>
</dbReference>
<feature type="transmembrane region" description="Helical" evidence="6">
    <location>
        <begin position="239"/>
        <end position="258"/>
    </location>
</feature>
<dbReference type="PANTHER" id="PTHR32322">
    <property type="entry name" value="INNER MEMBRANE TRANSPORTER"/>
    <property type="match status" value="1"/>
</dbReference>